<dbReference type="WBParaSite" id="PS1159_v2.g3016.t1">
    <property type="protein sequence ID" value="PS1159_v2.g3016.t1"/>
    <property type="gene ID" value="PS1159_v2.g3016"/>
</dbReference>
<evidence type="ECO:0000313" key="2">
    <source>
        <dbReference type="WBParaSite" id="PS1159_v2.g3016.t1"/>
    </source>
</evidence>
<name>A0AC35G9C0_9BILA</name>
<reference evidence="2" key="1">
    <citation type="submission" date="2022-11" db="UniProtKB">
        <authorList>
            <consortium name="WormBaseParasite"/>
        </authorList>
    </citation>
    <scope>IDENTIFICATION</scope>
</reference>
<protein>
    <submittedName>
        <fullName evidence="2">NEDD8-activating enzyme E1 regulatory subunit</fullName>
    </submittedName>
</protein>
<dbReference type="Proteomes" id="UP000887580">
    <property type="component" value="Unplaced"/>
</dbReference>
<proteinExistence type="predicted"/>
<evidence type="ECO:0000313" key="1">
    <source>
        <dbReference type="Proteomes" id="UP000887580"/>
    </source>
</evidence>
<sequence>MASITTNLRYDRQIRLWGEEGQASIQNTNVCVLGSRALATETLKNLVLPGINSFHIIDDANVDVTDLGHNFFLTQNDIGEPRAKVITKYLNELNPNVTGSYTICSPTKITLLPDLIKFSIVIATNLTTAEILPISTYLYENGVPFINTRICGLFGYCRLSFKHHAIYNCQAEHAAPDMRLDRPFAALLEMEAANDLTKMSHQDHAHTPYLLLIMKALNQWRNVKGDPTAFPTSYQQRKEIVNILMDMRMPNDKGTLDEENFDEAKAAIPRVLVETTIPPTVKDVFAHEYCKIENLTEKTATSFWVLATALKLFVERHDALPLSGQLPDMTSDSERYTKLINLYRAKASQDAKEVYQNALLIMKGIFDEGDEIITFQQCQQFCKHAAFINVQNGTSLVDETNFTGILSQITEPQLAEPPRSVHPLTWLALIKAVDNFYDGKRRFPGTNGVPRSIDAEDLCHRLEHLVMKTEDQNLLQKLKAIIPKEAIEEICRYGAAEPHVIASIIGGIVSQEAIKLVTHQYVPVDNTFIYDGHTQASASIRM</sequence>
<accession>A0AC35G9C0</accession>
<organism evidence="1 2">
    <name type="scientific">Panagrolaimus sp. PS1159</name>
    <dbReference type="NCBI Taxonomy" id="55785"/>
    <lineage>
        <taxon>Eukaryota</taxon>
        <taxon>Metazoa</taxon>
        <taxon>Ecdysozoa</taxon>
        <taxon>Nematoda</taxon>
        <taxon>Chromadorea</taxon>
        <taxon>Rhabditida</taxon>
        <taxon>Tylenchina</taxon>
        <taxon>Panagrolaimomorpha</taxon>
        <taxon>Panagrolaimoidea</taxon>
        <taxon>Panagrolaimidae</taxon>
        <taxon>Panagrolaimus</taxon>
    </lineage>
</organism>